<dbReference type="Gramene" id="GBG73091">
    <property type="protein sequence ID" value="GBG73091"/>
    <property type="gene ID" value="CBR_g12807"/>
</dbReference>
<organism evidence="2 3">
    <name type="scientific">Chara braunii</name>
    <name type="common">Braun's stonewort</name>
    <dbReference type="NCBI Taxonomy" id="69332"/>
    <lineage>
        <taxon>Eukaryota</taxon>
        <taxon>Viridiplantae</taxon>
        <taxon>Streptophyta</taxon>
        <taxon>Charophyceae</taxon>
        <taxon>Charales</taxon>
        <taxon>Characeae</taxon>
        <taxon>Chara</taxon>
    </lineage>
</organism>
<reference evidence="2 3" key="1">
    <citation type="journal article" date="2018" name="Cell">
        <title>The Chara Genome: Secondary Complexity and Implications for Plant Terrestrialization.</title>
        <authorList>
            <person name="Nishiyama T."/>
            <person name="Sakayama H."/>
            <person name="Vries J.D."/>
            <person name="Buschmann H."/>
            <person name="Saint-Marcoux D."/>
            <person name="Ullrich K.K."/>
            <person name="Haas F.B."/>
            <person name="Vanderstraeten L."/>
            <person name="Becker D."/>
            <person name="Lang D."/>
            <person name="Vosolsobe S."/>
            <person name="Rombauts S."/>
            <person name="Wilhelmsson P.K.I."/>
            <person name="Janitza P."/>
            <person name="Kern R."/>
            <person name="Heyl A."/>
            <person name="Rumpler F."/>
            <person name="Villalobos L.I.A.C."/>
            <person name="Clay J.M."/>
            <person name="Skokan R."/>
            <person name="Toyoda A."/>
            <person name="Suzuki Y."/>
            <person name="Kagoshima H."/>
            <person name="Schijlen E."/>
            <person name="Tajeshwar N."/>
            <person name="Catarino B."/>
            <person name="Hetherington A.J."/>
            <person name="Saltykova A."/>
            <person name="Bonnot C."/>
            <person name="Breuninger H."/>
            <person name="Symeonidi A."/>
            <person name="Radhakrishnan G.V."/>
            <person name="Van Nieuwerburgh F."/>
            <person name="Deforce D."/>
            <person name="Chang C."/>
            <person name="Karol K.G."/>
            <person name="Hedrich R."/>
            <person name="Ulvskov P."/>
            <person name="Glockner G."/>
            <person name="Delwiche C.F."/>
            <person name="Petrasek J."/>
            <person name="Van de Peer Y."/>
            <person name="Friml J."/>
            <person name="Beilby M."/>
            <person name="Dolan L."/>
            <person name="Kohara Y."/>
            <person name="Sugano S."/>
            <person name="Fujiyama A."/>
            <person name="Delaux P.-M."/>
            <person name="Quint M."/>
            <person name="TheiBen G."/>
            <person name="Hagemann M."/>
            <person name="Harholt J."/>
            <person name="Dunand C."/>
            <person name="Zachgo S."/>
            <person name="Langdale J."/>
            <person name="Maumus F."/>
            <person name="Straeten D.V.D."/>
            <person name="Gould S.B."/>
            <person name="Rensing S.A."/>
        </authorList>
    </citation>
    <scope>NUCLEOTIDE SEQUENCE [LARGE SCALE GENOMIC DNA]</scope>
    <source>
        <strain evidence="2 3">S276</strain>
    </source>
</reference>
<evidence type="ECO:0000256" key="1">
    <source>
        <dbReference type="SAM" id="MobiDB-lite"/>
    </source>
</evidence>
<name>A0A388KSP8_CHABU</name>
<protein>
    <recommendedName>
        <fullName evidence="4">Endonuclease/exonuclease/phosphatase domain-containing protein</fullName>
    </recommendedName>
</protein>
<dbReference type="Gene3D" id="3.60.10.10">
    <property type="entry name" value="Endonuclease/exonuclease/phosphatase"/>
    <property type="match status" value="1"/>
</dbReference>
<dbReference type="InterPro" id="IPR036691">
    <property type="entry name" value="Endo/exonu/phosph_ase_sf"/>
</dbReference>
<dbReference type="AlphaFoldDB" id="A0A388KSP8"/>
<feature type="region of interest" description="Disordered" evidence="1">
    <location>
        <begin position="40"/>
        <end position="125"/>
    </location>
</feature>
<evidence type="ECO:0008006" key="4">
    <source>
        <dbReference type="Google" id="ProtNLM"/>
    </source>
</evidence>
<dbReference type="Proteomes" id="UP000265515">
    <property type="component" value="Unassembled WGS sequence"/>
</dbReference>
<comment type="caution">
    <text evidence="2">The sequence shown here is derived from an EMBL/GenBank/DDBJ whole genome shotgun (WGS) entry which is preliminary data.</text>
</comment>
<feature type="compositionally biased region" description="Basic and acidic residues" evidence="1">
    <location>
        <begin position="82"/>
        <end position="92"/>
    </location>
</feature>
<sequence>MDVEKRAKSRGGGYGGRYVVPTVELRGWLINEQRVEEVQLAGLEEDREEDESHKGELDSKKEQEEDQQSGQQEEVSGTEPVHAVEEEHDSRRQQSKQQEATSGDESVQGRGGAEENQHQEGQQQNLLSELARQEQAETGLKAILREGECYICPIVFWRTVQGIQMLMDGVTEVPIFSVNKLPVEQCVLSNETKLSEQKTATPTLWWTGHQVWAPAQGTKGGVCIFVSPHFRGEVKDKYHDSRGRWTWLVLQWGEEVWGVVTVYGPKEIGARQRLWERLPTLVPDVEKTIITGDYNSITDPLLDAASTRNLDAGLLTLLNSMISLGCTDAYRTLYPQDKSCTFWGNTTSRRSKIDMIWATSALNDTLEQIQTSPVVVSGHYAVIVTYPVGKLEMGHPEMGVQKRRVQAAGRTILGALSTVVPTRRTAGTCGYGDPRLAGNIVKAPVLQLLSPPANG</sequence>
<gene>
    <name evidence="2" type="ORF">CBR_g12807</name>
</gene>
<keyword evidence="3" id="KW-1185">Reference proteome</keyword>
<feature type="region of interest" description="Disordered" evidence="1">
    <location>
        <begin position="1"/>
        <end position="20"/>
    </location>
</feature>
<evidence type="ECO:0000313" key="3">
    <source>
        <dbReference type="Proteomes" id="UP000265515"/>
    </source>
</evidence>
<proteinExistence type="predicted"/>
<accession>A0A388KSP8</accession>
<feature type="compositionally biased region" description="Basic and acidic residues" evidence="1">
    <location>
        <begin position="50"/>
        <end position="63"/>
    </location>
</feature>
<feature type="compositionally biased region" description="Polar residues" evidence="1">
    <location>
        <begin position="95"/>
        <end position="105"/>
    </location>
</feature>
<dbReference type="EMBL" id="BFEA01000177">
    <property type="protein sequence ID" value="GBG73091.1"/>
    <property type="molecule type" value="Genomic_DNA"/>
</dbReference>
<dbReference type="SUPFAM" id="SSF56219">
    <property type="entry name" value="DNase I-like"/>
    <property type="match status" value="1"/>
</dbReference>
<evidence type="ECO:0000313" key="2">
    <source>
        <dbReference type="EMBL" id="GBG73091.1"/>
    </source>
</evidence>